<dbReference type="EMBL" id="AYKW01000006">
    <property type="protein sequence ID" value="PIL33905.1"/>
    <property type="molecule type" value="Genomic_DNA"/>
</dbReference>
<sequence length="57" mass="6207">MAQADTVTVAYGACGPQRLSRERGAQTPLLSRLEDNTAAEGWYGRRRAKDSHPGMVC</sequence>
<accession>A0A2G8SJF2</accession>
<organism evidence="1 2">
    <name type="scientific">Ganoderma sinense ZZ0214-1</name>
    <dbReference type="NCBI Taxonomy" id="1077348"/>
    <lineage>
        <taxon>Eukaryota</taxon>
        <taxon>Fungi</taxon>
        <taxon>Dikarya</taxon>
        <taxon>Basidiomycota</taxon>
        <taxon>Agaricomycotina</taxon>
        <taxon>Agaricomycetes</taxon>
        <taxon>Polyporales</taxon>
        <taxon>Polyporaceae</taxon>
        <taxon>Ganoderma</taxon>
    </lineage>
</organism>
<name>A0A2G8SJF2_9APHY</name>
<dbReference type="Proteomes" id="UP000230002">
    <property type="component" value="Unassembled WGS sequence"/>
</dbReference>
<keyword evidence="2" id="KW-1185">Reference proteome</keyword>
<reference evidence="1 2" key="1">
    <citation type="journal article" date="2015" name="Sci. Rep.">
        <title>Chromosome-level genome map provides insights into diverse defense mechanisms in the medicinal fungus Ganoderma sinense.</title>
        <authorList>
            <person name="Zhu Y."/>
            <person name="Xu J."/>
            <person name="Sun C."/>
            <person name="Zhou S."/>
            <person name="Xu H."/>
            <person name="Nelson D.R."/>
            <person name="Qian J."/>
            <person name="Song J."/>
            <person name="Luo H."/>
            <person name="Xiang L."/>
            <person name="Li Y."/>
            <person name="Xu Z."/>
            <person name="Ji A."/>
            <person name="Wang L."/>
            <person name="Lu S."/>
            <person name="Hayward A."/>
            <person name="Sun W."/>
            <person name="Li X."/>
            <person name="Schwartz D.C."/>
            <person name="Wang Y."/>
            <person name="Chen S."/>
        </authorList>
    </citation>
    <scope>NUCLEOTIDE SEQUENCE [LARGE SCALE GENOMIC DNA]</scope>
    <source>
        <strain evidence="1 2">ZZ0214-1</strain>
    </source>
</reference>
<evidence type="ECO:0000313" key="2">
    <source>
        <dbReference type="Proteomes" id="UP000230002"/>
    </source>
</evidence>
<gene>
    <name evidence="1" type="ORF">GSI_03611</name>
</gene>
<dbReference type="AlphaFoldDB" id="A0A2G8SJF2"/>
<proteinExistence type="predicted"/>
<evidence type="ECO:0000313" key="1">
    <source>
        <dbReference type="EMBL" id="PIL33905.1"/>
    </source>
</evidence>
<comment type="caution">
    <text evidence="1">The sequence shown here is derived from an EMBL/GenBank/DDBJ whole genome shotgun (WGS) entry which is preliminary data.</text>
</comment>
<protein>
    <submittedName>
        <fullName evidence="1">Uncharacterized protein</fullName>
    </submittedName>
</protein>